<evidence type="ECO:0000256" key="2">
    <source>
        <dbReference type="SAM" id="MobiDB-lite"/>
    </source>
</evidence>
<dbReference type="Pfam" id="PF03109">
    <property type="entry name" value="ABC1"/>
    <property type="match status" value="2"/>
</dbReference>
<dbReference type="PANTHER" id="PTHR45890">
    <property type="entry name" value="AARF DOMAIN CONTAINING KINASE 2 (PREDICTED)"/>
    <property type="match status" value="1"/>
</dbReference>
<evidence type="ECO:0000256" key="3">
    <source>
        <dbReference type="SAM" id="Phobius"/>
    </source>
</evidence>
<dbReference type="SUPFAM" id="SSF56112">
    <property type="entry name" value="Protein kinase-like (PK-like)"/>
    <property type="match status" value="1"/>
</dbReference>
<dbReference type="Proteomes" id="UP000326924">
    <property type="component" value="Unassembled WGS sequence"/>
</dbReference>
<feature type="domain" description="Protein kinase" evidence="4">
    <location>
        <begin position="261"/>
        <end position="661"/>
    </location>
</feature>
<proteinExistence type="inferred from homology"/>
<dbReference type="PROSITE" id="PS50011">
    <property type="entry name" value="PROTEIN_KINASE_DOM"/>
    <property type="match status" value="1"/>
</dbReference>
<evidence type="ECO:0000313" key="5">
    <source>
        <dbReference type="EMBL" id="KAA8909099.1"/>
    </source>
</evidence>
<evidence type="ECO:0000313" key="6">
    <source>
        <dbReference type="Proteomes" id="UP000326924"/>
    </source>
</evidence>
<reference evidence="5 6" key="1">
    <citation type="submission" date="2019-09" db="EMBL/GenBank/DDBJ databases">
        <title>Draft genome of the ectomycorrhizal ascomycete Sphaerosporella brunnea.</title>
        <authorList>
            <consortium name="DOE Joint Genome Institute"/>
            <person name="Benucci G.M."/>
            <person name="Marozzi G."/>
            <person name="Antonielli L."/>
            <person name="Sanchez S."/>
            <person name="Marco P."/>
            <person name="Wang X."/>
            <person name="Falini L.B."/>
            <person name="Barry K."/>
            <person name="Haridas S."/>
            <person name="Lipzen A."/>
            <person name="Labutti K."/>
            <person name="Grigoriev I.V."/>
            <person name="Murat C."/>
            <person name="Martin F."/>
            <person name="Albertini E."/>
            <person name="Donnini D."/>
            <person name="Bonito G."/>
        </authorList>
    </citation>
    <scope>NUCLEOTIDE SEQUENCE [LARGE SCALE GENOMIC DNA]</scope>
    <source>
        <strain evidence="5 6">Sb_GMNB300</strain>
    </source>
</reference>
<evidence type="ECO:0000259" key="4">
    <source>
        <dbReference type="PROSITE" id="PS50011"/>
    </source>
</evidence>
<dbReference type="InterPro" id="IPR044095">
    <property type="entry name" value="ADCK2_dom"/>
</dbReference>
<dbReference type="PANTHER" id="PTHR45890:SF1">
    <property type="entry name" value="AARF DOMAIN CONTAINING KINASE 2"/>
    <property type="match status" value="1"/>
</dbReference>
<dbReference type="GO" id="GO:0005739">
    <property type="term" value="C:mitochondrion"/>
    <property type="evidence" value="ECO:0007669"/>
    <property type="project" value="TreeGrafter"/>
</dbReference>
<dbReference type="InterPro" id="IPR052402">
    <property type="entry name" value="ADCK_kinase"/>
</dbReference>
<feature type="region of interest" description="Disordered" evidence="2">
    <location>
        <begin position="484"/>
        <end position="507"/>
    </location>
</feature>
<dbReference type="InterPro" id="IPR004147">
    <property type="entry name" value="ABC1_dom"/>
</dbReference>
<name>A0A5J5F0C0_9PEZI</name>
<keyword evidence="3" id="KW-1133">Transmembrane helix</keyword>
<dbReference type="GO" id="GO:0004672">
    <property type="term" value="F:protein kinase activity"/>
    <property type="evidence" value="ECO:0007669"/>
    <property type="project" value="InterPro"/>
</dbReference>
<dbReference type="InParanoid" id="A0A5J5F0C0"/>
<dbReference type="InterPro" id="IPR000719">
    <property type="entry name" value="Prot_kinase_dom"/>
</dbReference>
<keyword evidence="3" id="KW-0812">Transmembrane</keyword>
<evidence type="ECO:0000256" key="1">
    <source>
        <dbReference type="ARBA" id="ARBA00009670"/>
    </source>
</evidence>
<feature type="compositionally biased region" description="Basic and acidic residues" evidence="2">
    <location>
        <begin position="488"/>
        <end position="503"/>
    </location>
</feature>
<dbReference type="AlphaFoldDB" id="A0A5J5F0C0"/>
<feature type="transmembrane region" description="Helical" evidence="3">
    <location>
        <begin position="154"/>
        <end position="174"/>
    </location>
</feature>
<dbReference type="FunCoup" id="A0A5J5F0C0">
    <property type="interactions" value="92"/>
</dbReference>
<dbReference type="InterPro" id="IPR011009">
    <property type="entry name" value="Kinase-like_dom_sf"/>
</dbReference>
<gene>
    <name evidence="5" type="ORF">FN846DRAFT_634440</name>
</gene>
<dbReference type="OrthoDB" id="1290869at2759"/>
<keyword evidence="3" id="KW-0472">Membrane</keyword>
<dbReference type="GO" id="GO:0005524">
    <property type="term" value="F:ATP binding"/>
    <property type="evidence" value="ECO:0007669"/>
    <property type="project" value="InterPro"/>
</dbReference>
<dbReference type="CDD" id="cd13971">
    <property type="entry name" value="ADCK2-like"/>
    <property type="match status" value="1"/>
</dbReference>
<organism evidence="5 6">
    <name type="scientific">Sphaerosporella brunnea</name>
    <dbReference type="NCBI Taxonomy" id="1250544"/>
    <lineage>
        <taxon>Eukaryota</taxon>
        <taxon>Fungi</taxon>
        <taxon>Dikarya</taxon>
        <taxon>Ascomycota</taxon>
        <taxon>Pezizomycotina</taxon>
        <taxon>Pezizomycetes</taxon>
        <taxon>Pezizales</taxon>
        <taxon>Pyronemataceae</taxon>
        <taxon>Sphaerosporella</taxon>
    </lineage>
</organism>
<comment type="similarity">
    <text evidence="1">Belongs to the protein kinase superfamily. ADCK protein kinase family.</text>
</comment>
<comment type="caution">
    <text evidence="5">The sequence shown here is derived from an EMBL/GenBank/DDBJ whole genome shotgun (WGS) entry which is preliminary data.</text>
</comment>
<accession>A0A5J5F0C0</accession>
<sequence length="719" mass="80851">MRAAFTRTRKLPVPLHALLRRSAPTWTASIRHSRYSGNIRCYSQAGSVFQRRPALRGNHSNRRLVLYVGSLTTLAGALAVTQQGAEAEAAATPMTPVLADDKTVEELMLAESERERKARASVPDGLPLIRWVLRTTRLFVIDYIIEPLATGFRFVTLVAIFAPVILTVPLIYAGERVSERSDERRGTLWWYGFLVHSLERAGPTFIKLGQWAASRTDIFPIELCDVMSKLHSNAKAHSFRETERIIREAFGGRKFEDIFEEFDEVPLGVGAIAQVYKAKIKPGLLPPERKEGKNFRRNLLDRVEGLVKSSPGQGPPSTDVAIKVIHPRVDKVVNRDLRIMRFFAVLLNRIPTLEWLSFPDEVDTFSGMMRLQMDLRIEAENLARFRSNFKNRTTVTFPTPYRDYTTRDILVEEFVDGVPLSAFLENGGGPYQQEIANMGLDAFLHMLVMDNFIHSDLHPGNIIIRFLKPLTTLSLLSRFPLFSSAHSEPSKPDQEDGTAEVRSRLMPHRGNRDAWDRELEKLEEEGYRPQLVFIDAGLVTELNSTNRRNFLGLFRAIAEFDGYRAGKLMVERSRAPESVIDVEGFALKMQRLVLTVKSRTLALGSISFGDILSEVLQMVRTHHVRMEGDFVNVVLSMLLLEGIGRALDPQMDLLKSSLPMLRAVGAGAAMHATTTAQPNGGGTLSLLKVWLALETRQFVTSSIEVIEDCVKYDLLSPNI</sequence>
<keyword evidence="6" id="KW-1185">Reference proteome</keyword>
<dbReference type="EMBL" id="VXIS01000061">
    <property type="protein sequence ID" value="KAA8909099.1"/>
    <property type="molecule type" value="Genomic_DNA"/>
</dbReference>
<protein>
    <recommendedName>
        <fullName evidence="4">Protein kinase domain-containing protein</fullName>
    </recommendedName>
</protein>